<dbReference type="GO" id="GO:0008556">
    <property type="term" value="F:P-type potassium transmembrane transporter activity"/>
    <property type="evidence" value="ECO:0007669"/>
    <property type="project" value="InterPro"/>
</dbReference>
<name>A0A1A3P7U7_MYCAS</name>
<dbReference type="EMBL" id="LZLS01000044">
    <property type="protein sequence ID" value="OBK29745.1"/>
    <property type="molecule type" value="Genomic_DNA"/>
</dbReference>
<comment type="caution">
    <text evidence="1">The sequence shown here is derived from an EMBL/GenBank/DDBJ whole genome shotgun (WGS) entry which is preliminary data.</text>
</comment>
<evidence type="ECO:0000313" key="2">
    <source>
        <dbReference type="Proteomes" id="UP000093928"/>
    </source>
</evidence>
<dbReference type="Proteomes" id="UP000093928">
    <property type="component" value="Unassembled WGS sequence"/>
</dbReference>
<protein>
    <submittedName>
        <fullName evidence="1">K+-transporting ATPase subunit F</fullName>
    </submittedName>
</protein>
<proteinExistence type="predicted"/>
<reference evidence="1 2" key="1">
    <citation type="submission" date="2016-06" db="EMBL/GenBank/DDBJ databases">
        <authorList>
            <person name="Kjaerup R.B."/>
            <person name="Dalgaard T.S."/>
            <person name="Juul-Madsen H.R."/>
        </authorList>
    </citation>
    <scope>NUCLEOTIDE SEQUENCE [LARGE SCALE GENOMIC DNA]</scope>
    <source>
        <strain evidence="1 2">1165133.8</strain>
    </source>
</reference>
<dbReference type="GO" id="GO:0005886">
    <property type="term" value="C:plasma membrane"/>
    <property type="evidence" value="ECO:0007669"/>
    <property type="project" value="InterPro"/>
</dbReference>
<evidence type="ECO:0000313" key="1">
    <source>
        <dbReference type="EMBL" id="OBK29745.1"/>
    </source>
</evidence>
<sequence length="29" mass="3005">MSIANTVGLVLAASIALLLVAALLHPERF</sequence>
<dbReference type="Pfam" id="PF09604">
    <property type="entry name" value="Potass_KdpF"/>
    <property type="match status" value="1"/>
</dbReference>
<dbReference type="RefSeq" id="WP_065142963.1">
    <property type="nucleotide sequence ID" value="NZ_LZLS01000044.1"/>
</dbReference>
<gene>
    <name evidence="1" type="ORF">A5634_17620</name>
</gene>
<dbReference type="InterPro" id="IPR011726">
    <property type="entry name" value="KdpF"/>
</dbReference>
<accession>A0A1A3P7U7</accession>
<organism evidence="1 2">
    <name type="scientific">Mycobacterium asiaticum</name>
    <dbReference type="NCBI Taxonomy" id="1790"/>
    <lineage>
        <taxon>Bacteria</taxon>
        <taxon>Bacillati</taxon>
        <taxon>Actinomycetota</taxon>
        <taxon>Actinomycetes</taxon>
        <taxon>Mycobacteriales</taxon>
        <taxon>Mycobacteriaceae</taxon>
        <taxon>Mycobacterium</taxon>
    </lineage>
</organism>
<dbReference type="AlphaFoldDB" id="A0A1A3P7U7"/>